<feature type="transmembrane region" description="Helical" evidence="7">
    <location>
        <begin position="262"/>
        <end position="282"/>
    </location>
</feature>
<keyword evidence="3 7" id="KW-0812">Transmembrane</keyword>
<dbReference type="GO" id="GO:0006885">
    <property type="term" value="P:regulation of pH"/>
    <property type="evidence" value="ECO:0007669"/>
    <property type="project" value="UniProtKB-UniRule"/>
</dbReference>
<feature type="transmembrane region" description="Helical" evidence="7">
    <location>
        <begin position="329"/>
        <end position="354"/>
    </location>
</feature>
<evidence type="ECO:0000256" key="5">
    <source>
        <dbReference type="ARBA" id="ARBA00023136"/>
    </source>
</evidence>
<evidence type="ECO:0000256" key="2">
    <source>
        <dbReference type="ARBA" id="ARBA00022475"/>
    </source>
</evidence>
<comment type="caution">
    <text evidence="8">The sequence shown here is derived from an EMBL/GenBank/DDBJ whole genome shotgun (WGS) entry which is preliminary data.</text>
</comment>
<keyword evidence="2" id="KW-1003">Cell membrane</keyword>
<name>A0A059G129_9PROT</name>
<feature type="non-terminal residue" evidence="8">
    <location>
        <position position="1"/>
    </location>
</feature>
<feature type="transmembrane region" description="Helical" evidence="7">
    <location>
        <begin position="294"/>
        <end position="317"/>
    </location>
</feature>
<feature type="transmembrane region" description="Helical" evidence="7">
    <location>
        <begin position="131"/>
        <end position="152"/>
    </location>
</feature>
<organism evidence="8 9">
    <name type="scientific">Hyphomonas oceanitis SCH89</name>
    <dbReference type="NCBI Taxonomy" id="1280953"/>
    <lineage>
        <taxon>Bacteria</taxon>
        <taxon>Pseudomonadati</taxon>
        <taxon>Pseudomonadota</taxon>
        <taxon>Alphaproteobacteria</taxon>
        <taxon>Hyphomonadales</taxon>
        <taxon>Hyphomonadaceae</taxon>
        <taxon>Hyphomonas</taxon>
    </lineage>
</organism>
<comment type="subcellular location">
    <subcellularLocation>
        <location evidence="1">Cell inner membrane</location>
        <topology evidence="1">Multi-pass membrane protein</topology>
    </subcellularLocation>
</comment>
<dbReference type="EMBL" id="ARYL01000122">
    <property type="protein sequence ID" value="KCZ97198.1"/>
    <property type="molecule type" value="Genomic_DNA"/>
</dbReference>
<feature type="transmembrane region" description="Helical" evidence="7">
    <location>
        <begin position="99"/>
        <end position="119"/>
    </location>
</feature>
<keyword evidence="5 7" id="KW-0472">Membrane</keyword>
<dbReference type="GO" id="GO:0015385">
    <property type="term" value="F:sodium:proton antiporter activity"/>
    <property type="evidence" value="ECO:0007669"/>
    <property type="project" value="UniProtKB-UniRule"/>
</dbReference>
<dbReference type="PANTHER" id="PTHR30341">
    <property type="entry name" value="SODIUM ION/PROTON ANTIPORTER NHAA-RELATED"/>
    <property type="match status" value="1"/>
</dbReference>
<dbReference type="InterPro" id="IPR023171">
    <property type="entry name" value="Na/H_antiporter_dom_sf"/>
</dbReference>
<feature type="transmembrane region" description="Helical" evidence="7">
    <location>
        <begin position="159"/>
        <end position="180"/>
    </location>
</feature>
<dbReference type="Gene3D" id="1.20.1530.10">
    <property type="entry name" value="Na+/H+ antiporter like domain"/>
    <property type="match status" value="1"/>
</dbReference>
<dbReference type="eggNOG" id="COG3004">
    <property type="taxonomic scope" value="Bacteria"/>
</dbReference>
<keyword evidence="9" id="KW-1185">Reference proteome</keyword>
<gene>
    <name evidence="8" type="ORF">HOC_20653</name>
</gene>
<feature type="transmembrane region" description="Helical" evidence="7">
    <location>
        <begin position="186"/>
        <end position="202"/>
    </location>
</feature>
<sequence>AATADAGHLPADSSASTRHAALAVFAAMSIAFIWVNSPAVGTYDFIHHTPFSIQLGEVGLSKPLVDWINEGLMVFFFFAVGLEIKREVLVGDLASPRRIALPAIGALGGMLAPAAIYLTFNAGNPDTEHGWAVPVATDIVLALAVLSVLGARVPASLKVFLMALAVFDDFGTLAVIALFYTEGVSLVSLTMAGFGLAVLIGFNRMRISNMTPYVLIGIFVWVAVLESGVHATIAGVLVAWTIPLTINGRPVLAVIEAGMKPWVAYGVVPIFAFFNSGIHLAGITPSSLLGPASLGAGLGLFLGKPLGVFGAASLAVWSGLGKRPFGVSWLHLLGASFLAGVGFTISLFVAALAFDSPTALQGVTLSVIIGSTLSAVTG</sequence>
<evidence type="ECO:0000256" key="3">
    <source>
        <dbReference type="ARBA" id="ARBA00022692"/>
    </source>
</evidence>
<feature type="non-terminal residue" evidence="8">
    <location>
        <position position="378"/>
    </location>
</feature>
<dbReference type="Proteomes" id="UP000024942">
    <property type="component" value="Unassembled WGS sequence"/>
</dbReference>
<evidence type="ECO:0000256" key="1">
    <source>
        <dbReference type="ARBA" id="ARBA00004429"/>
    </source>
</evidence>
<evidence type="ECO:0000256" key="6">
    <source>
        <dbReference type="NCBIfam" id="TIGR00773"/>
    </source>
</evidence>
<dbReference type="GO" id="GO:0005886">
    <property type="term" value="C:plasma membrane"/>
    <property type="evidence" value="ECO:0007669"/>
    <property type="project" value="UniProtKB-SubCell"/>
</dbReference>
<evidence type="ECO:0000256" key="7">
    <source>
        <dbReference type="SAM" id="Phobius"/>
    </source>
</evidence>
<proteinExistence type="inferred from homology"/>
<feature type="transmembrane region" description="Helical" evidence="7">
    <location>
        <begin position="214"/>
        <end position="242"/>
    </location>
</feature>
<evidence type="ECO:0000256" key="4">
    <source>
        <dbReference type="ARBA" id="ARBA00022989"/>
    </source>
</evidence>
<dbReference type="NCBIfam" id="TIGR00773">
    <property type="entry name" value="NhaA"/>
    <property type="match status" value="1"/>
</dbReference>
<dbReference type="Pfam" id="PF06965">
    <property type="entry name" value="Na_H_antiport_1"/>
    <property type="match status" value="1"/>
</dbReference>
<protein>
    <recommendedName>
        <fullName evidence="6">Na+/H+ antiporter NhaA</fullName>
    </recommendedName>
</protein>
<feature type="transmembrane region" description="Helical" evidence="7">
    <location>
        <begin position="20"/>
        <end position="37"/>
    </location>
</feature>
<reference evidence="8 9" key="1">
    <citation type="journal article" date="2014" name="Antonie Van Leeuwenhoek">
        <title>Hyphomonas beringensis sp. nov. and Hyphomonas chukchiensis sp. nov., isolated from surface seawater of the Bering Sea and Chukchi Sea.</title>
        <authorList>
            <person name="Li C."/>
            <person name="Lai Q."/>
            <person name="Li G."/>
            <person name="Dong C."/>
            <person name="Wang J."/>
            <person name="Liao Y."/>
            <person name="Shao Z."/>
        </authorList>
    </citation>
    <scope>NUCLEOTIDE SEQUENCE [LARGE SCALE GENOMIC DNA]</scope>
    <source>
        <strain evidence="8 9">SCH89</strain>
    </source>
</reference>
<evidence type="ECO:0000313" key="8">
    <source>
        <dbReference type="EMBL" id="KCZ97198.1"/>
    </source>
</evidence>
<dbReference type="AlphaFoldDB" id="A0A059G129"/>
<dbReference type="HAMAP" id="MF_01844">
    <property type="entry name" value="NhaA"/>
    <property type="match status" value="1"/>
</dbReference>
<feature type="transmembrane region" description="Helical" evidence="7">
    <location>
        <begin position="67"/>
        <end position="84"/>
    </location>
</feature>
<dbReference type="STRING" id="1280953.HOC_20653"/>
<dbReference type="InterPro" id="IPR004670">
    <property type="entry name" value="NhaA"/>
</dbReference>
<dbReference type="PANTHER" id="PTHR30341:SF0">
    <property type="entry name" value="NA(+)_H(+) ANTIPORTER NHAA"/>
    <property type="match status" value="1"/>
</dbReference>
<evidence type="ECO:0000313" key="9">
    <source>
        <dbReference type="Proteomes" id="UP000024942"/>
    </source>
</evidence>
<keyword evidence="4 7" id="KW-1133">Transmembrane helix</keyword>
<accession>A0A059G129</accession>